<evidence type="ECO:0000259" key="6">
    <source>
        <dbReference type="Pfam" id="PF04542"/>
    </source>
</evidence>
<evidence type="ECO:0000256" key="2">
    <source>
        <dbReference type="ARBA" id="ARBA00023015"/>
    </source>
</evidence>
<dbReference type="RefSeq" id="WP_028730026.1">
    <property type="nucleotide sequence ID" value="NZ_KE386765.1"/>
</dbReference>
<dbReference type="InterPro" id="IPR013324">
    <property type="entry name" value="RNA_pol_sigma_r3/r4-like"/>
</dbReference>
<dbReference type="InterPro" id="IPR007627">
    <property type="entry name" value="RNA_pol_sigma70_r2"/>
</dbReference>
<dbReference type="Gene3D" id="1.10.1740.10">
    <property type="match status" value="1"/>
</dbReference>
<keyword evidence="2" id="KW-0805">Transcription regulation</keyword>
<keyword evidence="4" id="KW-0238">DNA-binding</keyword>
<dbReference type="SUPFAM" id="SSF88946">
    <property type="entry name" value="Sigma2 domain of RNA polymerase sigma factors"/>
    <property type="match status" value="1"/>
</dbReference>
<dbReference type="STRING" id="1203610.HMPREF1536_01840"/>
<organism evidence="8 9">
    <name type="scientific">Parabacteroides gordonii MS-1 = DSM 23371</name>
    <dbReference type="NCBI Taxonomy" id="1203610"/>
    <lineage>
        <taxon>Bacteria</taxon>
        <taxon>Pseudomonadati</taxon>
        <taxon>Bacteroidota</taxon>
        <taxon>Bacteroidia</taxon>
        <taxon>Bacteroidales</taxon>
        <taxon>Tannerellaceae</taxon>
        <taxon>Parabacteroides</taxon>
    </lineage>
</organism>
<keyword evidence="3" id="KW-0731">Sigma factor</keyword>
<proteinExistence type="inferred from homology"/>
<dbReference type="NCBIfam" id="TIGR02937">
    <property type="entry name" value="sigma70-ECF"/>
    <property type="match status" value="1"/>
</dbReference>
<dbReference type="InterPro" id="IPR014284">
    <property type="entry name" value="RNA_pol_sigma-70_dom"/>
</dbReference>
<dbReference type="Pfam" id="PF08281">
    <property type="entry name" value="Sigma70_r4_2"/>
    <property type="match status" value="1"/>
</dbReference>
<evidence type="ECO:0000256" key="5">
    <source>
        <dbReference type="ARBA" id="ARBA00023163"/>
    </source>
</evidence>
<evidence type="ECO:0000256" key="1">
    <source>
        <dbReference type="ARBA" id="ARBA00010641"/>
    </source>
</evidence>
<feature type="domain" description="RNA polymerase sigma-70 region 2" evidence="6">
    <location>
        <begin position="14"/>
        <end position="75"/>
    </location>
</feature>
<dbReference type="InterPro" id="IPR013249">
    <property type="entry name" value="RNA_pol_sigma70_r4_t2"/>
</dbReference>
<dbReference type="GO" id="GO:0016987">
    <property type="term" value="F:sigma factor activity"/>
    <property type="evidence" value="ECO:0007669"/>
    <property type="project" value="UniProtKB-KW"/>
</dbReference>
<evidence type="ECO:0000256" key="3">
    <source>
        <dbReference type="ARBA" id="ARBA00023082"/>
    </source>
</evidence>
<dbReference type="PANTHER" id="PTHR43133:SF8">
    <property type="entry name" value="RNA POLYMERASE SIGMA FACTOR HI_1459-RELATED"/>
    <property type="match status" value="1"/>
</dbReference>
<dbReference type="InterPro" id="IPR036388">
    <property type="entry name" value="WH-like_DNA-bd_sf"/>
</dbReference>
<dbReference type="PANTHER" id="PTHR43133">
    <property type="entry name" value="RNA POLYMERASE ECF-TYPE SIGMA FACTO"/>
    <property type="match status" value="1"/>
</dbReference>
<sequence>MEKDSENFKRKFLSFHPKLFRIAYALVDNKSDAEDILQDAYYKLWNKRDELPDIENPEAFCVTLVKNLCLDFLRSPRANRREEDIESVFTLDTGSSPEKELETKDKEQQIRQLINRLPENQRQVIRLRGIEDCSMDEIERITGLSAVNIRVLLSRARKVIREQFEKLYEYER</sequence>
<accession>A0A0F5JJR3</accession>
<dbReference type="GO" id="GO:0006352">
    <property type="term" value="P:DNA-templated transcription initiation"/>
    <property type="evidence" value="ECO:0007669"/>
    <property type="project" value="InterPro"/>
</dbReference>
<feature type="domain" description="RNA polymerase sigma factor 70 region 4 type 2" evidence="7">
    <location>
        <begin position="108"/>
        <end position="158"/>
    </location>
</feature>
<protein>
    <submittedName>
        <fullName evidence="8">Sigma-70 family RNA polymerase sigma factor</fullName>
    </submittedName>
</protein>
<dbReference type="InterPro" id="IPR039425">
    <property type="entry name" value="RNA_pol_sigma-70-like"/>
</dbReference>
<dbReference type="SUPFAM" id="SSF88659">
    <property type="entry name" value="Sigma3 and sigma4 domains of RNA polymerase sigma factors"/>
    <property type="match status" value="1"/>
</dbReference>
<keyword evidence="5" id="KW-0804">Transcription</keyword>
<evidence type="ECO:0000313" key="8">
    <source>
        <dbReference type="EMBL" id="KKB58031.1"/>
    </source>
</evidence>
<dbReference type="Proteomes" id="UP000033035">
    <property type="component" value="Unassembled WGS sequence"/>
</dbReference>
<dbReference type="PATRIC" id="fig|1203610.3.peg.1890"/>
<name>A0A0F5JJR3_9BACT</name>
<dbReference type="EMBL" id="AQHW01000011">
    <property type="protein sequence ID" value="KKB58031.1"/>
    <property type="molecule type" value="Genomic_DNA"/>
</dbReference>
<dbReference type="InterPro" id="IPR013325">
    <property type="entry name" value="RNA_pol_sigma_r2"/>
</dbReference>
<evidence type="ECO:0000313" key="9">
    <source>
        <dbReference type="Proteomes" id="UP000033035"/>
    </source>
</evidence>
<keyword evidence="9" id="KW-1185">Reference proteome</keyword>
<dbReference type="CDD" id="cd06171">
    <property type="entry name" value="Sigma70_r4"/>
    <property type="match status" value="1"/>
</dbReference>
<gene>
    <name evidence="8" type="ORF">HMPREF1536_01840</name>
</gene>
<dbReference type="AlphaFoldDB" id="A0A0F5JJR3"/>
<evidence type="ECO:0000256" key="4">
    <source>
        <dbReference type="ARBA" id="ARBA00023125"/>
    </source>
</evidence>
<dbReference type="HOGENOM" id="CLU_047691_4_4_10"/>
<dbReference type="GO" id="GO:0003677">
    <property type="term" value="F:DNA binding"/>
    <property type="evidence" value="ECO:0007669"/>
    <property type="project" value="UniProtKB-KW"/>
</dbReference>
<evidence type="ECO:0000259" key="7">
    <source>
        <dbReference type="Pfam" id="PF08281"/>
    </source>
</evidence>
<reference evidence="8 9" key="1">
    <citation type="submission" date="2013-04" db="EMBL/GenBank/DDBJ databases">
        <title>The Genome Sequence of Parabacteroides gordonii DSM 23371.</title>
        <authorList>
            <consortium name="The Broad Institute Genomics Platform"/>
            <person name="Earl A."/>
            <person name="Ward D."/>
            <person name="Feldgarden M."/>
            <person name="Gevers D."/>
            <person name="Martens E."/>
            <person name="Sakamoto M."/>
            <person name="Benno Y."/>
            <person name="Suzuki N."/>
            <person name="Matsunaga N."/>
            <person name="Koshihara K."/>
            <person name="Seki M."/>
            <person name="Komiya H."/>
            <person name="Walker B."/>
            <person name="Young S."/>
            <person name="Zeng Q."/>
            <person name="Gargeya S."/>
            <person name="Fitzgerald M."/>
            <person name="Haas B."/>
            <person name="Abouelleil A."/>
            <person name="Allen A.W."/>
            <person name="Alvarado L."/>
            <person name="Arachchi H.M."/>
            <person name="Berlin A.M."/>
            <person name="Chapman S.B."/>
            <person name="Gainer-Dewar J."/>
            <person name="Goldberg J."/>
            <person name="Griggs A."/>
            <person name="Gujja S."/>
            <person name="Hansen M."/>
            <person name="Howarth C."/>
            <person name="Imamovic A."/>
            <person name="Ireland A."/>
            <person name="Larimer J."/>
            <person name="McCowan C."/>
            <person name="Murphy C."/>
            <person name="Pearson M."/>
            <person name="Poon T.W."/>
            <person name="Priest M."/>
            <person name="Roberts A."/>
            <person name="Saif S."/>
            <person name="Shea T."/>
            <person name="Sisk P."/>
            <person name="Sykes S."/>
            <person name="Wortman J."/>
            <person name="Nusbaum C."/>
            <person name="Birren B."/>
        </authorList>
    </citation>
    <scope>NUCLEOTIDE SEQUENCE [LARGE SCALE GENOMIC DNA]</scope>
    <source>
        <strain evidence="8 9">MS-1</strain>
    </source>
</reference>
<comment type="similarity">
    <text evidence="1">Belongs to the sigma-70 factor family. ECF subfamily.</text>
</comment>
<dbReference type="Gene3D" id="1.10.10.10">
    <property type="entry name" value="Winged helix-like DNA-binding domain superfamily/Winged helix DNA-binding domain"/>
    <property type="match status" value="1"/>
</dbReference>
<comment type="caution">
    <text evidence="8">The sequence shown here is derived from an EMBL/GenBank/DDBJ whole genome shotgun (WGS) entry which is preliminary data.</text>
</comment>
<dbReference type="Pfam" id="PF04542">
    <property type="entry name" value="Sigma70_r2"/>
    <property type="match status" value="1"/>
</dbReference>